<dbReference type="Proteomes" id="UP000219167">
    <property type="component" value="Unassembled WGS sequence"/>
</dbReference>
<proteinExistence type="predicted"/>
<organism evidence="2 3">
    <name type="scientific">Rhizobium subbaraonis</name>
    <dbReference type="NCBI Taxonomy" id="908946"/>
    <lineage>
        <taxon>Bacteria</taxon>
        <taxon>Pseudomonadati</taxon>
        <taxon>Pseudomonadota</taxon>
        <taxon>Alphaproteobacteria</taxon>
        <taxon>Hyphomicrobiales</taxon>
        <taxon>Rhizobiaceae</taxon>
        <taxon>Rhizobium/Agrobacterium group</taxon>
        <taxon>Rhizobium</taxon>
    </lineage>
</organism>
<evidence type="ECO:0000313" key="3">
    <source>
        <dbReference type="Proteomes" id="UP000219167"/>
    </source>
</evidence>
<sequence length="275" mass="29752">MLTSRITASTLKAIAPIAPKLKAAAQADIIQKFGDLLPSLLPVADISSALRVSHFLAQVAHESDGFCTLEEYASGAAYEGRADLGNTQTGDGKRFKGRGPIQLTGRANYRAFTIWMRARAPKAPDFETSPELVATWPWAGWAVIFFWQTKKLNAVADRDDLVAVTKIINGGRNGLDDRARFLARAKPVIQTLVADALSAEQDFPVLRRGMRGEPVDRLQSALRSAGFYFLTIDGDFGPGTEGALMGFQRANGLVVDGIFGSKSFAALQPYFGEQA</sequence>
<protein>
    <submittedName>
        <fullName evidence="2">Putative chitinase</fullName>
    </submittedName>
</protein>
<dbReference type="Gene3D" id="1.10.101.10">
    <property type="entry name" value="PGBD-like superfamily/PGBD"/>
    <property type="match status" value="1"/>
</dbReference>
<dbReference type="SUPFAM" id="SSF53955">
    <property type="entry name" value="Lysozyme-like"/>
    <property type="match status" value="1"/>
</dbReference>
<dbReference type="PANTHER" id="PTHR34408:SF1">
    <property type="entry name" value="GLYCOSYL HYDROLASE FAMILY 19 DOMAIN-CONTAINING PROTEIN HI_1415"/>
    <property type="match status" value="1"/>
</dbReference>
<dbReference type="InterPro" id="IPR052354">
    <property type="entry name" value="Cell_Wall_Dynamics_Protein"/>
</dbReference>
<dbReference type="AlphaFoldDB" id="A0A285UXT9"/>
<feature type="domain" description="Peptidoglycan binding-like" evidence="1">
    <location>
        <begin position="211"/>
        <end position="267"/>
    </location>
</feature>
<evidence type="ECO:0000313" key="2">
    <source>
        <dbReference type="EMBL" id="SOC46630.1"/>
    </source>
</evidence>
<dbReference type="Pfam" id="PF01471">
    <property type="entry name" value="PG_binding_1"/>
    <property type="match status" value="1"/>
</dbReference>
<dbReference type="InterPro" id="IPR002477">
    <property type="entry name" value="Peptidoglycan-bd-like"/>
</dbReference>
<reference evidence="2 3" key="1">
    <citation type="submission" date="2017-08" db="EMBL/GenBank/DDBJ databases">
        <authorList>
            <person name="de Groot N.N."/>
        </authorList>
    </citation>
    <scope>NUCLEOTIDE SEQUENCE [LARGE SCALE GENOMIC DNA]</scope>
    <source>
        <strain evidence="2 3">JC85</strain>
    </source>
</reference>
<gene>
    <name evidence="2" type="ORF">SAMN05892877_12365</name>
</gene>
<evidence type="ECO:0000259" key="1">
    <source>
        <dbReference type="Pfam" id="PF01471"/>
    </source>
</evidence>
<dbReference type="RefSeq" id="WP_097142729.1">
    <property type="nucleotide sequence ID" value="NZ_OBQD01000023.1"/>
</dbReference>
<dbReference type="SUPFAM" id="SSF47090">
    <property type="entry name" value="PGBD-like"/>
    <property type="match status" value="1"/>
</dbReference>
<dbReference type="PANTHER" id="PTHR34408">
    <property type="entry name" value="FAMILY PROTEIN, PUTATIVE-RELATED"/>
    <property type="match status" value="1"/>
</dbReference>
<dbReference type="InterPro" id="IPR036366">
    <property type="entry name" value="PGBDSf"/>
</dbReference>
<dbReference type="InterPro" id="IPR036365">
    <property type="entry name" value="PGBD-like_sf"/>
</dbReference>
<dbReference type="Gene3D" id="1.10.530.10">
    <property type="match status" value="1"/>
</dbReference>
<name>A0A285UXT9_9HYPH</name>
<keyword evidence="3" id="KW-1185">Reference proteome</keyword>
<accession>A0A285UXT9</accession>
<dbReference type="InterPro" id="IPR023346">
    <property type="entry name" value="Lysozyme-like_dom_sf"/>
</dbReference>
<dbReference type="OrthoDB" id="3078754at2"/>
<dbReference type="EMBL" id="OBQD01000023">
    <property type="protein sequence ID" value="SOC46630.1"/>
    <property type="molecule type" value="Genomic_DNA"/>
</dbReference>